<dbReference type="InterPro" id="IPR036085">
    <property type="entry name" value="PAZ_dom_sf"/>
</dbReference>
<dbReference type="Gene3D" id="3.30.420.10">
    <property type="entry name" value="Ribonuclease H-like superfamily/Ribonuclease H"/>
    <property type="match status" value="1"/>
</dbReference>
<dbReference type="AlphaFoldDB" id="A0A8H8UFZ9"/>
<reference evidence="5 6" key="1">
    <citation type="submission" date="2018-05" db="EMBL/GenBank/DDBJ databases">
        <title>Genome sequencing and assembly of the regulated plant pathogen Lachnellula willkommii and related sister species for the development of diagnostic species identification markers.</title>
        <authorList>
            <person name="Giroux E."/>
            <person name="Bilodeau G."/>
        </authorList>
    </citation>
    <scope>NUCLEOTIDE SEQUENCE [LARGE SCALE GENOMIC DNA]</scope>
    <source>
        <strain evidence="5 6">CBS 160.35</strain>
    </source>
</reference>
<name>A0A8H8UFZ9_9HELO</name>
<dbReference type="SUPFAM" id="SSF101690">
    <property type="entry name" value="PAZ domain"/>
    <property type="match status" value="1"/>
</dbReference>
<dbReference type="SUPFAM" id="SSF53098">
    <property type="entry name" value="Ribonuclease H-like"/>
    <property type="match status" value="1"/>
</dbReference>
<protein>
    <submittedName>
        <fullName evidence="5">Protein argonaute</fullName>
    </submittedName>
</protein>
<dbReference type="SMART" id="SM00950">
    <property type="entry name" value="Piwi"/>
    <property type="match status" value="1"/>
</dbReference>
<dbReference type="Proteomes" id="UP000443090">
    <property type="component" value="Unassembled WGS sequence"/>
</dbReference>
<accession>A0A8H8UFZ9</accession>
<dbReference type="EMBL" id="QGMI01000271">
    <property type="protein sequence ID" value="TVY43663.1"/>
    <property type="molecule type" value="Genomic_DNA"/>
</dbReference>
<dbReference type="Gene3D" id="3.40.50.2300">
    <property type="match status" value="1"/>
</dbReference>
<feature type="region of interest" description="Disordered" evidence="2">
    <location>
        <begin position="99"/>
        <end position="155"/>
    </location>
</feature>
<sequence length="1102" mass="123190">MANLFCTRCKKRGDHSSRTCDHNWPPYEEQWCDRCGKPGHEGPECPTQTRQPEMNCKVCGHENDHYSKTCKLRAQGEKAEDVVKLKQYTKSRYHATLAARVGKTPSASASASAGSNSRNTGQSKTLPHRGPPPKSGAKPSSHASMGSKPGQKPPTELKKLKMKKAEAIQLPNLFQQDPQKAEWAKLNLELAGSQTSTVKKDVGIVANSFKVDLQHNVGIRLYRIVLDQIQGHTVTNPDAKRALIDDILSTHQPTAQTWVTDYRSYVVSVGRLYLDPNILNQVGDTFEAPHIRYTHTGAQIDQLTSFIIYERDFDFQRLRNYVDPAVLRDVTYLPGEDLKMLNILSWKLILDPATPGRFVTVGKNFYCVPVPEILSPQQRLQDRGQDVYILRTGYYSSMRPGNGSLFLNVNATTTAFYPRVNLQAWVDNRQGNRQPTAQLQRELKELKVTFEGDPHPRKMWKIKGFGDWNQTTRQNNDVSQQQFIWVVGTTSRSISVLDYMRNHKAPGLTFRANAWCIKTGGTPGHEIWYPADQLIIEPWQPVKVKMEDPVMSGGMVRFAVRNPSQNQQLIRTNAHRPLGIAPPGQPQRMYQNLGLNIAPAFIKTGARYLAPPKLHYFRPGNGDEEVRVGKYASWNLRQISSGQGRTFFHTPTGQISVHVIRVVIAGPHGNEGVVVGAFRARLQMALHAYGITVQAPNIQDALFTPNANPQTRRAMFKAKLDAACGRFNRPRLLVVLLPDTNATTYSDVKWWGDCDRGVPTVCVAPEAAGLVNGGTRGDQGVLGNLRYSKTPHMNGLKINFKLSGTNHRLSARDLPVRPMTMIIGADVTHPGKGDDGCPSMAGVVATCDDEAMHYLASARLQPNNTEHIADLKGMVLERLAAYRRWSHQLPQHILFYRDGVSESQYGEVRSTELLQIQNACQQATRTGETVPLITLVVVGKRHHTRFYFDDLNQRQNLDAGLVVDTDVIAPKQFNFYLQSHGSPIGTARSGHYVVLENGSGYTADELQGITNNICFMSSRTTKGLSVCTPARYADLLCDRLRMYMRPALENHSRPPALVVPANSGPEWYGQQPILWGAAMRPNPPDGRTNPWHPNLDDIMFYL</sequence>
<dbReference type="InterPro" id="IPR003165">
    <property type="entry name" value="Piwi"/>
</dbReference>
<feature type="domain" description="CCHC-type" evidence="3">
    <location>
        <begin position="32"/>
        <end position="46"/>
    </location>
</feature>
<gene>
    <name evidence="5" type="primary">AGO1</name>
    <name evidence="5" type="ORF">LOCC1_G005495</name>
</gene>
<dbReference type="PROSITE" id="PS50158">
    <property type="entry name" value="ZF_CCHC"/>
    <property type="match status" value="1"/>
</dbReference>
<dbReference type="GO" id="GO:0003676">
    <property type="term" value="F:nucleic acid binding"/>
    <property type="evidence" value="ECO:0007669"/>
    <property type="project" value="InterPro"/>
</dbReference>
<feature type="domain" description="Piwi" evidence="4">
    <location>
        <begin position="732"/>
        <end position="1045"/>
    </location>
</feature>
<feature type="compositionally biased region" description="Low complexity" evidence="2">
    <location>
        <begin position="135"/>
        <end position="144"/>
    </location>
</feature>
<dbReference type="Pfam" id="PF08699">
    <property type="entry name" value="ArgoL1"/>
    <property type="match status" value="1"/>
</dbReference>
<dbReference type="InterPro" id="IPR012337">
    <property type="entry name" value="RNaseH-like_sf"/>
</dbReference>
<evidence type="ECO:0000256" key="2">
    <source>
        <dbReference type="SAM" id="MobiDB-lite"/>
    </source>
</evidence>
<dbReference type="OrthoDB" id="10252740at2759"/>
<dbReference type="Gene3D" id="2.170.260.10">
    <property type="entry name" value="paz domain"/>
    <property type="match status" value="1"/>
</dbReference>
<evidence type="ECO:0000313" key="6">
    <source>
        <dbReference type="Proteomes" id="UP000443090"/>
    </source>
</evidence>
<feature type="compositionally biased region" description="Low complexity" evidence="2">
    <location>
        <begin position="106"/>
        <end position="117"/>
    </location>
</feature>
<evidence type="ECO:0000256" key="1">
    <source>
        <dbReference type="PROSITE-ProRule" id="PRU00047"/>
    </source>
</evidence>
<dbReference type="SMART" id="SM01163">
    <property type="entry name" value="DUF1785"/>
    <property type="match status" value="1"/>
</dbReference>
<comment type="caution">
    <text evidence="5">The sequence shown here is derived from an EMBL/GenBank/DDBJ whole genome shotgun (WGS) entry which is preliminary data.</text>
</comment>
<organism evidence="5 6">
    <name type="scientific">Lachnellula occidentalis</name>
    <dbReference type="NCBI Taxonomy" id="215460"/>
    <lineage>
        <taxon>Eukaryota</taxon>
        <taxon>Fungi</taxon>
        <taxon>Dikarya</taxon>
        <taxon>Ascomycota</taxon>
        <taxon>Pezizomycotina</taxon>
        <taxon>Leotiomycetes</taxon>
        <taxon>Helotiales</taxon>
        <taxon>Lachnaceae</taxon>
        <taxon>Lachnellula</taxon>
    </lineage>
</organism>
<keyword evidence="6" id="KW-1185">Reference proteome</keyword>
<evidence type="ECO:0000259" key="3">
    <source>
        <dbReference type="PROSITE" id="PS50158"/>
    </source>
</evidence>
<proteinExistence type="predicted"/>
<evidence type="ECO:0000259" key="4">
    <source>
        <dbReference type="PROSITE" id="PS50822"/>
    </source>
</evidence>
<dbReference type="InterPro" id="IPR001878">
    <property type="entry name" value="Znf_CCHC"/>
</dbReference>
<dbReference type="InterPro" id="IPR036397">
    <property type="entry name" value="RNaseH_sf"/>
</dbReference>
<dbReference type="PROSITE" id="PS50822">
    <property type="entry name" value="PIWI"/>
    <property type="match status" value="1"/>
</dbReference>
<dbReference type="PANTHER" id="PTHR22891">
    <property type="entry name" value="EUKARYOTIC TRANSLATION INITIATION FACTOR 2C"/>
    <property type="match status" value="1"/>
</dbReference>
<dbReference type="InterPro" id="IPR014811">
    <property type="entry name" value="ArgoL1"/>
</dbReference>
<keyword evidence="1" id="KW-0863">Zinc-finger</keyword>
<keyword evidence="1" id="KW-0862">Zinc</keyword>
<keyword evidence="1" id="KW-0479">Metal-binding</keyword>
<dbReference type="GO" id="GO:0008270">
    <property type="term" value="F:zinc ion binding"/>
    <property type="evidence" value="ECO:0007669"/>
    <property type="project" value="UniProtKB-KW"/>
</dbReference>
<evidence type="ECO:0000313" key="5">
    <source>
        <dbReference type="EMBL" id="TVY43663.1"/>
    </source>
</evidence>
<dbReference type="Pfam" id="PF02171">
    <property type="entry name" value="Piwi"/>
    <property type="match status" value="1"/>
</dbReference>